<dbReference type="EMBL" id="JBHSNQ010000048">
    <property type="protein sequence ID" value="MFC5541048.1"/>
    <property type="molecule type" value="Genomic_DNA"/>
</dbReference>
<dbReference type="InterPro" id="IPR011990">
    <property type="entry name" value="TPR-like_helical_dom_sf"/>
</dbReference>
<dbReference type="Pfam" id="PF13429">
    <property type="entry name" value="TPR_15"/>
    <property type="match status" value="1"/>
</dbReference>
<dbReference type="RefSeq" id="WP_342581260.1">
    <property type="nucleotide sequence ID" value="NZ_JBHSNQ010000048.1"/>
</dbReference>
<dbReference type="SMART" id="SM00028">
    <property type="entry name" value="TPR"/>
    <property type="match status" value="6"/>
</dbReference>
<gene>
    <name evidence="4" type="ORF">ACFPOH_04565</name>
</gene>
<keyword evidence="1" id="KW-0677">Repeat</keyword>
<keyword evidence="5" id="KW-1185">Reference proteome</keyword>
<dbReference type="InterPro" id="IPR051012">
    <property type="entry name" value="CellSynth/LPSAsmb/PSIAsmb"/>
</dbReference>
<evidence type="ECO:0000256" key="3">
    <source>
        <dbReference type="PROSITE-ProRule" id="PRU00339"/>
    </source>
</evidence>
<dbReference type="InterPro" id="IPR019734">
    <property type="entry name" value="TPR_rpt"/>
</dbReference>
<accession>A0ABW0R9J2</accession>
<feature type="repeat" description="TPR" evidence="3">
    <location>
        <begin position="101"/>
        <end position="134"/>
    </location>
</feature>
<evidence type="ECO:0000256" key="1">
    <source>
        <dbReference type="ARBA" id="ARBA00022737"/>
    </source>
</evidence>
<dbReference type="Pfam" id="PF13432">
    <property type="entry name" value="TPR_16"/>
    <property type="match status" value="1"/>
</dbReference>
<dbReference type="Gene3D" id="1.25.40.10">
    <property type="entry name" value="Tetratricopeptide repeat domain"/>
    <property type="match status" value="2"/>
</dbReference>
<evidence type="ECO:0000313" key="5">
    <source>
        <dbReference type="Proteomes" id="UP001595978"/>
    </source>
</evidence>
<dbReference type="PANTHER" id="PTHR45586">
    <property type="entry name" value="TPR REPEAT-CONTAINING PROTEIN PA4667"/>
    <property type="match status" value="1"/>
</dbReference>
<dbReference type="PANTHER" id="PTHR45586:SF1">
    <property type="entry name" value="LIPOPOLYSACCHARIDE ASSEMBLY PROTEIN B"/>
    <property type="match status" value="1"/>
</dbReference>
<keyword evidence="2 3" id="KW-0802">TPR repeat</keyword>
<dbReference type="Proteomes" id="UP001595978">
    <property type="component" value="Unassembled WGS sequence"/>
</dbReference>
<protein>
    <submittedName>
        <fullName evidence="4">Tetratricopeptide repeat protein</fullName>
    </submittedName>
</protein>
<organism evidence="4 5">
    <name type="scientific">Ureibacillus suwonensis</name>
    <dbReference type="NCBI Taxonomy" id="313007"/>
    <lineage>
        <taxon>Bacteria</taxon>
        <taxon>Bacillati</taxon>
        <taxon>Bacillota</taxon>
        <taxon>Bacilli</taxon>
        <taxon>Bacillales</taxon>
        <taxon>Caryophanaceae</taxon>
        <taxon>Ureibacillus</taxon>
    </lineage>
</organism>
<name>A0ABW0R9J2_9BACL</name>
<evidence type="ECO:0000256" key="2">
    <source>
        <dbReference type="ARBA" id="ARBA00022803"/>
    </source>
</evidence>
<sequence length="418" mass="48689">MNIITQDIIQAIEGGEIDRVDTLLESLFLKETPEVQYGIYELLLQYGYLPQAKKVLEHLRFLFPDEAQIAIDYASVLIELGEEEDALDLLLTIDESAPEYPQSLLILADYYQMQGLYEVAEKRINEALEILPDEPLIRFAKAELLVEMGRFTEAARIYEELHKQQKEIAGVLLAERLAEVYRAGGGYETALDYYMEALEEKVTADLLYGSAYCAFQCEKYETAIRQLEDLKELDPDYFSSYLLLAQCYAMLEDNQKAYSIIKEGIKRDEFEKSFYLFAGKIALKNKLPEEAIGHLQKAVALDPEYMEAILVLMSVYHQMERYDDIIELYESLQKEQFEWISLFPFVADAYAKNEQYERAYEIYKSAYNELKDDPSFLENYCYFLIEDGKRDEAREVVQRLIQLQPTEVEWVDLLESLE</sequence>
<dbReference type="PROSITE" id="PS50005">
    <property type="entry name" value="TPR"/>
    <property type="match status" value="1"/>
</dbReference>
<comment type="caution">
    <text evidence="4">The sequence shown here is derived from an EMBL/GenBank/DDBJ whole genome shotgun (WGS) entry which is preliminary data.</text>
</comment>
<evidence type="ECO:0000313" key="4">
    <source>
        <dbReference type="EMBL" id="MFC5541048.1"/>
    </source>
</evidence>
<proteinExistence type="predicted"/>
<reference evidence="5" key="1">
    <citation type="journal article" date="2019" name="Int. J. Syst. Evol. Microbiol.">
        <title>The Global Catalogue of Microorganisms (GCM) 10K type strain sequencing project: providing services to taxonomists for standard genome sequencing and annotation.</title>
        <authorList>
            <consortium name="The Broad Institute Genomics Platform"/>
            <consortium name="The Broad Institute Genome Sequencing Center for Infectious Disease"/>
            <person name="Wu L."/>
            <person name="Ma J."/>
        </authorList>
    </citation>
    <scope>NUCLEOTIDE SEQUENCE [LARGE SCALE GENOMIC DNA]</scope>
    <source>
        <strain evidence="5">CCUG 56331</strain>
    </source>
</reference>
<dbReference type="SUPFAM" id="SSF48452">
    <property type="entry name" value="TPR-like"/>
    <property type="match status" value="1"/>
</dbReference>